<evidence type="ECO:0000259" key="2">
    <source>
        <dbReference type="PROSITE" id="PS50234"/>
    </source>
</evidence>
<dbReference type="SMART" id="SM00327">
    <property type="entry name" value="VWA"/>
    <property type="match status" value="1"/>
</dbReference>
<dbReference type="PROSITE" id="PS50234">
    <property type="entry name" value="VWFA"/>
    <property type="match status" value="1"/>
</dbReference>
<dbReference type="InterPro" id="IPR051266">
    <property type="entry name" value="CLCR"/>
</dbReference>
<dbReference type="PANTHER" id="PTHR10579">
    <property type="entry name" value="CALCIUM-ACTIVATED CHLORIDE CHANNEL REGULATOR"/>
    <property type="match status" value="1"/>
</dbReference>
<organism evidence="3 4">
    <name type="scientific">Fusarium albosuccineum</name>
    <dbReference type="NCBI Taxonomy" id="1237068"/>
    <lineage>
        <taxon>Eukaryota</taxon>
        <taxon>Fungi</taxon>
        <taxon>Dikarya</taxon>
        <taxon>Ascomycota</taxon>
        <taxon>Pezizomycotina</taxon>
        <taxon>Sordariomycetes</taxon>
        <taxon>Hypocreomycetidae</taxon>
        <taxon>Hypocreales</taxon>
        <taxon>Nectriaceae</taxon>
        <taxon>Fusarium</taxon>
        <taxon>Fusarium decemcellulare species complex</taxon>
    </lineage>
</organism>
<dbReference type="SUPFAM" id="SSF51294">
    <property type="entry name" value="Hedgehog/intein (Hint) domain"/>
    <property type="match status" value="1"/>
</dbReference>
<dbReference type="EMBL" id="JAADYS010000077">
    <property type="protein sequence ID" value="KAF4472393.1"/>
    <property type="molecule type" value="Genomic_DNA"/>
</dbReference>
<comment type="caution">
    <text evidence="3">The sequence shown here is derived from an EMBL/GenBank/DDBJ whole genome shotgun (WGS) entry which is preliminary data.</text>
</comment>
<keyword evidence="4" id="KW-1185">Reference proteome</keyword>
<dbReference type="PANTHER" id="PTHR10579:SF156">
    <property type="entry name" value="VWFA DOMAIN-CONTAINING PROTEIN"/>
    <property type="match status" value="1"/>
</dbReference>
<protein>
    <submittedName>
        <fullName evidence="3">Inter-alpha-trypsin inhibitor heavy chain H3</fullName>
    </submittedName>
</protein>
<dbReference type="InterPro" id="IPR002035">
    <property type="entry name" value="VWF_A"/>
</dbReference>
<dbReference type="OrthoDB" id="10264538at2759"/>
<dbReference type="Proteomes" id="UP000554235">
    <property type="component" value="Unassembled WGS sequence"/>
</dbReference>
<evidence type="ECO:0000313" key="3">
    <source>
        <dbReference type="EMBL" id="KAF4472393.1"/>
    </source>
</evidence>
<feature type="region of interest" description="Disordered" evidence="1">
    <location>
        <begin position="545"/>
        <end position="574"/>
    </location>
</feature>
<feature type="domain" description="VWFA" evidence="2">
    <location>
        <begin position="92"/>
        <end position="280"/>
    </location>
</feature>
<evidence type="ECO:0000256" key="1">
    <source>
        <dbReference type="SAM" id="MobiDB-lite"/>
    </source>
</evidence>
<dbReference type="InterPro" id="IPR036844">
    <property type="entry name" value="Hint_dom_sf"/>
</dbReference>
<name>A0A8H4PE92_9HYPO</name>
<dbReference type="Pfam" id="PF00092">
    <property type="entry name" value="VWA"/>
    <property type="match status" value="1"/>
</dbReference>
<dbReference type="SUPFAM" id="SSF53300">
    <property type="entry name" value="vWA-like"/>
    <property type="match status" value="1"/>
</dbReference>
<dbReference type="InterPro" id="IPR039510">
    <property type="entry name" value="Vint_dom"/>
</dbReference>
<dbReference type="Gene3D" id="3.40.50.410">
    <property type="entry name" value="von Willebrand factor, type A domain"/>
    <property type="match status" value="1"/>
</dbReference>
<gene>
    <name evidence="3" type="ORF">FALBO_710</name>
</gene>
<accession>A0A8H4PE92</accession>
<reference evidence="3 4" key="1">
    <citation type="submission" date="2020-01" db="EMBL/GenBank/DDBJ databases">
        <title>Identification and distribution of gene clusters putatively required for synthesis of sphingolipid metabolism inhibitors in phylogenetically diverse species of the filamentous fungus Fusarium.</title>
        <authorList>
            <person name="Kim H.-S."/>
            <person name="Busman M."/>
            <person name="Brown D.W."/>
            <person name="Divon H."/>
            <person name="Uhlig S."/>
            <person name="Proctor R.H."/>
        </authorList>
    </citation>
    <scope>NUCLEOTIDE SEQUENCE [LARGE SCALE GENOMIC DNA]</scope>
    <source>
        <strain evidence="3 4">NRRL 20459</strain>
    </source>
</reference>
<evidence type="ECO:0000313" key="4">
    <source>
        <dbReference type="Proteomes" id="UP000554235"/>
    </source>
</evidence>
<sequence length="770" mass="82973">MVKIPFWNSLSGGSSSSKKNNTESNNEKEAIIEKSDDDFDIIGGPSAPQPPQVISTEDAALYLEPVPNRKGLLVKIQPPTAPSTQIPHVPCDIVLVIDVSGSMAAPAPVPGEEGGENTGLSVLDLTKHAARTIIETMNEGDRLGIVTFGSKAKVLQPLLPMTNANKDKARASVKSMVPIDATNLWHGILEGIKLFKDVESSVNVPAVMVLTDGMPNHMNPAAGFVPKIRAMGSLPASIHTFGFGYHLRSGLLKSIAEIGGGNYAFIPDAGIIGTVFVHAVANLQSTFATRAVLKLTYSKPLELEEATGVSVEQQPPQPVDGSEDGDMELTLTLGNLQYGQSRDIFLRVNNLSRLTDKDTSSSLVSASLAYVKPEDCPRSRNILDAMVSKKPSCIPVTSARRSVLDSSDLAPSEIAYHESRAHICHFISSMFPLLPDGEHEVDKKGMKTKKEELLALIEDLPCKSFDDPKNTSLIKDISGEDPKGQVFIAIENKAYFNKWGCHFLPSLLNAHTRQICNSFKDPGPLEYGTESPLFKSCRDLLDEAFDNLPAPEPSRPTVQQQQARGGRRGRSRSSFLAPSSISMSRYRNASGVCFAASTDVTLASGRIVPIRKLRRGMKVRTPRGSRRVAMVLKTPVEQEILCRVGKVLVTPWHPISSDGKRWGFPASAANGAVLYTGCVYSVLLERDGNSAAHAIRVGNLWGVTLGHGLTTGSDVRAHAFFGDYNAVGKSLMALGRRRNGVVVGGGVERERDTGLVKGFREPTKLSAGGV</sequence>
<feature type="region of interest" description="Disordered" evidence="1">
    <location>
        <begin position="1"/>
        <end position="30"/>
    </location>
</feature>
<dbReference type="Pfam" id="PF14623">
    <property type="entry name" value="Vint"/>
    <property type="match status" value="1"/>
</dbReference>
<dbReference type="InterPro" id="IPR036465">
    <property type="entry name" value="vWFA_dom_sf"/>
</dbReference>
<dbReference type="AlphaFoldDB" id="A0A8H4PE92"/>
<dbReference type="Pfam" id="PF14624">
    <property type="entry name" value="Vwaint"/>
    <property type="match status" value="1"/>
</dbReference>
<proteinExistence type="predicted"/>
<dbReference type="InterPro" id="IPR032838">
    <property type="entry name" value="Vwaint_dom"/>
</dbReference>
<feature type="compositionally biased region" description="Low complexity" evidence="1">
    <location>
        <begin position="8"/>
        <end position="24"/>
    </location>
</feature>